<dbReference type="InterPro" id="IPR036890">
    <property type="entry name" value="HATPase_C_sf"/>
</dbReference>
<dbReference type="RefSeq" id="WP_344261253.1">
    <property type="nucleotide sequence ID" value="NZ_BAAAMJ010000021.1"/>
</dbReference>
<evidence type="ECO:0000313" key="4">
    <source>
        <dbReference type="Proteomes" id="UP001501303"/>
    </source>
</evidence>
<reference evidence="3 4" key="1">
    <citation type="journal article" date="2019" name="Int. J. Syst. Evol. Microbiol.">
        <title>The Global Catalogue of Microorganisms (GCM) 10K type strain sequencing project: providing services to taxonomists for standard genome sequencing and annotation.</title>
        <authorList>
            <consortium name="The Broad Institute Genomics Platform"/>
            <consortium name="The Broad Institute Genome Sequencing Center for Infectious Disease"/>
            <person name="Wu L."/>
            <person name="Ma J."/>
        </authorList>
    </citation>
    <scope>NUCLEOTIDE SEQUENCE [LARGE SCALE GENOMIC DNA]</scope>
    <source>
        <strain evidence="3 4">JCM 13581</strain>
    </source>
</reference>
<evidence type="ECO:0000313" key="3">
    <source>
        <dbReference type="EMBL" id="GAA1913048.1"/>
    </source>
</evidence>
<organism evidence="3 4">
    <name type="scientific">Streptomyces sodiiphilus</name>
    <dbReference type="NCBI Taxonomy" id="226217"/>
    <lineage>
        <taxon>Bacteria</taxon>
        <taxon>Bacillati</taxon>
        <taxon>Actinomycetota</taxon>
        <taxon>Actinomycetes</taxon>
        <taxon>Kitasatosporales</taxon>
        <taxon>Streptomycetaceae</taxon>
        <taxon>Streptomyces</taxon>
    </lineage>
</organism>
<keyword evidence="1" id="KW-0418">Kinase</keyword>
<feature type="domain" description="Histidine kinase/HSP90-like ATPase" evidence="2">
    <location>
        <begin position="25"/>
        <end position="125"/>
    </location>
</feature>
<keyword evidence="1" id="KW-0723">Serine/threonine-protein kinase</keyword>
<name>A0ABN2P5P9_9ACTN</name>
<evidence type="ECO:0000256" key="1">
    <source>
        <dbReference type="ARBA" id="ARBA00022527"/>
    </source>
</evidence>
<dbReference type="PANTHER" id="PTHR35526:SF3">
    <property type="entry name" value="ANTI-SIGMA-F FACTOR RSBW"/>
    <property type="match status" value="1"/>
</dbReference>
<dbReference type="Gene3D" id="3.30.565.10">
    <property type="entry name" value="Histidine kinase-like ATPase, C-terminal domain"/>
    <property type="match status" value="1"/>
</dbReference>
<keyword evidence="3" id="KW-0067">ATP-binding</keyword>
<dbReference type="EMBL" id="BAAAMJ010000021">
    <property type="protein sequence ID" value="GAA1913048.1"/>
    <property type="molecule type" value="Genomic_DNA"/>
</dbReference>
<protein>
    <submittedName>
        <fullName evidence="3">ATP-binding protein</fullName>
    </submittedName>
</protein>
<keyword evidence="3" id="KW-0547">Nucleotide-binding</keyword>
<gene>
    <name evidence="3" type="ORF">GCM10009716_23410</name>
</gene>
<proteinExistence type="predicted"/>
<dbReference type="Pfam" id="PF13581">
    <property type="entry name" value="HATPase_c_2"/>
    <property type="match status" value="1"/>
</dbReference>
<dbReference type="GO" id="GO:0005524">
    <property type="term" value="F:ATP binding"/>
    <property type="evidence" value="ECO:0007669"/>
    <property type="project" value="UniProtKB-KW"/>
</dbReference>
<dbReference type="InterPro" id="IPR003594">
    <property type="entry name" value="HATPase_dom"/>
</dbReference>
<dbReference type="CDD" id="cd16936">
    <property type="entry name" value="HATPase_RsbW-like"/>
    <property type="match status" value="1"/>
</dbReference>
<dbReference type="InterPro" id="IPR050267">
    <property type="entry name" value="Anti-sigma-factor_SerPK"/>
</dbReference>
<dbReference type="PANTHER" id="PTHR35526">
    <property type="entry name" value="ANTI-SIGMA-F FACTOR RSBW-RELATED"/>
    <property type="match status" value="1"/>
</dbReference>
<comment type="caution">
    <text evidence="3">The sequence shown here is derived from an EMBL/GenBank/DDBJ whole genome shotgun (WGS) entry which is preliminary data.</text>
</comment>
<dbReference type="SUPFAM" id="SSF55874">
    <property type="entry name" value="ATPase domain of HSP90 chaperone/DNA topoisomerase II/histidine kinase"/>
    <property type="match status" value="1"/>
</dbReference>
<evidence type="ECO:0000259" key="2">
    <source>
        <dbReference type="Pfam" id="PF13581"/>
    </source>
</evidence>
<keyword evidence="1" id="KW-0808">Transferase</keyword>
<sequence>MFPVPPQRPAPVPLSRSWQYELRIPRDPRGPRVARRTLRAVLALHELGELAERAELLASELATNSVRYTKGPASVRVEWLHPALRVSVWDPDPGLPVVCGGPRPGPPADADHGRGLLLLDLLADRWGACPLGDSPWGPGGKTIWFELLVGDGQPQAVAA</sequence>
<keyword evidence="4" id="KW-1185">Reference proteome</keyword>
<dbReference type="Proteomes" id="UP001501303">
    <property type="component" value="Unassembled WGS sequence"/>
</dbReference>
<accession>A0ABN2P5P9</accession>